<evidence type="ECO:0000256" key="2">
    <source>
        <dbReference type="ARBA" id="ARBA00022842"/>
    </source>
</evidence>
<dbReference type="Proteomes" id="UP001438707">
    <property type="component" value="Unassembled WGS sequence"/>
</dbReference>
<keyword evidence="4" id="KW-1185">Reference proteome</keyword>
<name>A0AAW1RVC3_9CHLO</name>
<dbReference type="PANTHER" id="PTHR31009">
    <property type="entry name" value="S-ADENOSYL-L-METHIONINE:CARBOXYL METHYLTRANSFERASE FAMILY PROTEIN"/>
    <property type="match status" value="1"/>
</dbReference>
<keyword evidence="2" id="KW-0460">Magnesium</keyword>
<reference evidence="3 4" key="1">
    <citation type="journal article" date="2024" name="Nat. Commun.">
        <title>Phylogenomics reveals the evolutionary origins of lichenization in chlorophyte algae.</title>
        <authorList>
            <person name="Puginier C."/>
            <person name="Libourel C."/>
            <person name="Otte J."/>
            <person name="Skaloud P."/>
            <person name="Haon M."/>
            <person name="Grisel S."/>
            <person name="Petersen M."/>
            <person name="Berrin J.G."/>
            <person name="Delaux P.M."/>
            <person name="Dal Grande F."/>
            <person name="Keller J."/>
        </authorList>
    </citation>
    <scope>NUCLEOTIDE SEQUENCE [LARGE SCALE GENOMIC DNA]</scope>
    <source>
        <strain evidence="3 4">SAG 2145</strain>
    </source>
</reference>
<dbReference type="SUPFAM" id="SSF53335">
    <property type="entry name" value="S-adenosyl-L-methionine-dependent methyltransferases"/>
    <property type="match status" value="1"/>
</dbReference>
<dbReference type="Pfam" id="PF03492">
    <property type="entry name" value="Methyltransf_7"/>
    <property type="match status" value="1"/>
</dbReference>
<proteinExistence type="predicted"/>
<dbReference type="Gene3D" id="1.10.1200.270">
    <property type="entry name" value="Methyltransferase, alpha-helical capping domain"/>
    <property type="match status" value="1"/>
</dbReference>
<gene>
    <name evidence="3" type="ORF">WJX74_000716</name>
</gene>
<dbReference type="GO" id="GO:0008168">
    <property type="term" value="F:methyltransferase activity"/>
    <property type="evidence" value="ECO:0007669"/>
    <property type="project" value="InterPro"/>
</dbReference>
<evidence type="ECO:0000313" key="4">
    <source>
        <dbReference type="Proteomes" id="UP001438707"/>
    </source>
</evidence>
<evidence type="ECO:0000256" key="1">
    <source>
        <dbReference type="ARBA" id="ARBA00022723"/>
    </source>
</evidence>
<dbReference type="GO" id="GO:0046872">
    <property type="term" value="F:metal ion binding"/>
    <property type="evidence" value="ECO:0007669"/>
    <property type="project" value="UniProtKB-KW"/>
</dbReference>
<dbReference type="InterPro" id="IPR005299">
    <property type="entry name" value="MeTrfase_7"/>
</dbReference>
<keyword evidence="1" id="KW-0479">Metal-binding</keyword>
<dbReference type="EMBL" id="JALJOS010000006">
    <property type="protein sequence ID" value="KAK9837577.1"/>
    <property type="molecule type" value="Genomic_DNA"/>
</dbReference>
<organism evidence="3 4">
    <name type="scientific">Apatococcus lobatus</name>
    <dbReference type="NCBI Taxonomy" id="904363"/>
    <lineage>
        <taxon>Eukaryota</taxon>
        <taxon>Viridiplantae</taxon>
        <taxon>Chlorophyta</taxon>
        <taxon>core chlorophytes</taxon>
        <taxon>Trebouxiophyceae</taxon>
        <taxon>Chlorellales</taxon>
        <taxon>Chlorellaceae</taxon>
        <taxon>Apatococcus</taxon>
    </lineage>
</organism>
<sequence length="339" mass="37026">MHGSEYRQYDQMQHRANQATQALLLRAAESVPEHKQHKLLVADYGSSVSTSSAQLLAPVVQQLASKAALVSVAHVDLPENDWQALSEAVQSCAGSYVHVASNVSSQQCARSFYTQCFPAATVSLGWSGIALQWLSASIPQAGHLCCTPSSMDSGAISKIKAQAQEDWRVFLAHRATELKPGAHLIVTALCLLPGESTLGQALDQLNSCWRSMAAEGIISMEERDQASVPLYSRSWEEWMQPFAVAEHPSFLVLQTALRRVAAPAWARFRESNNVVQLAADYAGSMKTCCTRCLQKALSSRPVEEQQTIMTSLFDRFEGLIASDPSQSLGDFIILDLVKT</sequence>
<evidence type="ECO:0000313" key="3">
    <source>
        <dbReference type="EMBL" id="KAK9837577.1"/>
    </source>
</evidence>
<dbReference type="InterPro" id="IPR029063">
    <property type="entry name" value="SAM-dependent_MTases_sf"/>
</dbReference>
<protein>
    <submittedName>
        <fullName evidence="3">Uncharacterized protein</fullName>
    </submittedName>
</protein>
<accession>A0AAW1RVC3</accession>
<comment type="caution">
    <text evidence="3">The sequence shown here is derived from an EMBL/GenBank/DDBJ whole genome shotgun (WGS) entry which is preliminary data.</text>
</comment>
<dbReference type="AlphaFoldDB" id="A0AAW1RVC3"/>
<dbReference type="Gene3D" id="3.40.50.150">
    <property type="entry name" value="Vaccinia Virus protein VP39"/>
    <property type="match status" value="1"/>
</dbReference>
<dbReference type="InterPro" id="IPR042086">
    <property type="entry name" value="MeTrfase_capping"/>
</dbReference>